<dbReference type="Proteomes" id="UP000597762">
    <property type="component" value="Unassembled WGS sequence"/>
</dbReference>
<organism evidence="1 2">
    <name type="scientific">Acanthosepion pharaonis</name>
    <name type="common">Pharaoh cuttlefish</name>
    <name type="synonym">Sepia pharaonis</name>
    <dbReference type="NCBI Taxonomy" id="158019"/>
    <lineage>
        <taxon>Eukaryota</taxon>
        <taxon>Metazoa</taxon>
        <taxon>Spiralia</taxon>
        <taxon>Lophotrochozoa</taxon>
        <taxon>Mollusca</taxon>
        <taxon>Cephalopoda</taxon>
        <taxon>Coleoidea</taxon>
        <taxon>Decapodiformes</taxon>
        <taxon>Sepiida</taxon>
        <taxon>Sepiina</taxon>
        <taxon>Sepiidae</taxon>
        <taxon>Acanthosepion</taxon>
    </lineage>
</organism>
<protein>
    <submittedName>
        <fullName evidence="1">Uncharacterized protein</fullName>
    </submittedName>
</protein>
<evidence type="ECO:0000313" key="2">
    <source>
        <dbReference type="Proteomes" id="UP000597762"/>
    </source>
</evidence>
<gene>
    <name evidence="1" type="ORF">SPHA_41362</name>
</gene>
<accession>A0A812CTE1</accession>
<evidence type="ECO:0000313" key="1">
    <source>
        <dbReference type="EMBL" id="CAE1278573.1"/>
    </source>
</evidence>
<name>A0A812CTE1_ACAPH</name>
<keyword evidence="2" id="KW-1185">Reference proteome</keyword>
<comment type="caution">
    <text evidence="1">The sequence shown here is derived from an EMBL/GenBank/DDBJ whole genome shotgun (WGS) entry which is preliminary data.</text>
</comment>
<dbReference type="AlphaFoldDB" id="A0A812CTE1"/>
<dbReference type="EMBL" id="CAHIKZ030001979">
    <property type="protein sequence ID" value="CAE1278573.1"/>
    <property type="molecule type" value="Genomic_DNA"/>
</dbReference>
<sequence>MGHLYRRPSTLQKRQYRHGYTATFIPLPTAIPHTEAGHNTLGQKLCQYPHTDGYSGYSLFILLPTAITHFVARPLPTAVSVPLWYLIPMGIVATLYPLPTAATHFATEAVSVPHTDGRPYLHTTMGGGYSLSVTDGLLCDRSCVGTSYRWGIVATLYPVTDSRQHTLRQKLCRYLATDGYSGYFYPLPTTITHFCDRSCRYLIPMAITHFMTEATVPPPMGGCVITHFVPHTDGYSGYSFPLPTAITHFATEAVSVLIPMGIVATLIQKLPVLPIPSTAITHFATEAVCQYLHTDGYSGGHNFIPLVPMGIVAIKRFATEAVSVPHTDGYSGYSFIPLSTVTFDSRQPTLYPVTDRTEAVSVPSYRWV</sequence>
<reference evidence="1" key="1">
    <citation type="submission" date="2021-01" db="EMBL/GenBank/DDBJ databases">
        <authorList>
            <person name="Li R."/>
            <person name="Bekaert M."/>
        </authorList>
    </citation>
    <scope>NUCLEOTIDE SEQUENCE</scope>
    <source>
        <strain evidence="1">Farmed</strain>
    </source>
</reference>
<proteinExistence type="predicted"/>